<proteinExistence type="predicted"/>
<dbReference type="AlphaFoldDB" id="A0A5C5SE41"/>
<organism evidence="1 2">
    <name type="scientific">Streptococcus cuniculipharyngis</name>
    <dbReference type="NCBI Taxonomy" id="1562651"/>
    <lineage>
        <taxon>Bacteria</taxon>
        <taxon>Bacillati</taxon>
        <taxon>Bacillota</taxon>
        <taxon>Bacilli</taxon>
        <taxon>Lactobacillales</taxon>
        <taxon>Streptococcaceae</taxon>
        <taxon>Streptococcus</taxon>
    </lineage>
</organism>
<keyword evidence="2" id="KW-1185">Reference proteome</keyword>
<accession>A0A5C5SE41</accession>
<name>A0A5C5SE41_9STRE</name>
<comment type="caution">
    <text evidence="1">The sequence shown here is derived from an EMBL/GenBank/DDBJ whole genome shotgun (WGS) entry which is preliminary data.</text>
</comment>
<reference evidence="1 2" key="1">
    <citation type="submission" date="2019-08" db="EMBL/GenBank/DDBJ databases">
        <authorList>
            <person name="Lei W."/>
        </authorList>
    </citation>
    <scope>NUCLEOTIDE SEQUENCE [LARGE SCALE GENOMIC DNA]</scope>
    <source>
        <strain evidence="1 2">CCUG 66496</strain>
    </source>
</reference>
<gene>
    <name evidence="1" type="ORF">FRX57_02450</name>
</gene>
<evidence type="ECO:0000313" key="1">
    <source>
        <dbReference type="EMBL" id="TWS99084.1"/>
    </source>
</evidence>
<dbReference type="RefSeq" id="WP_146566286.1">
    <property type="nucleotide sequence ID" value="NZ_VOHL01000001.1"/>
</dbReference>
<evidence type="ECO:0008006" key="3">
    <source>
        <dbReference type="Google" id="ProtNLM"/>
    </source>
</evidence>
<dbReference type="EMBL" id="VOHL01000001">
    <property type="protein sequence ID" value="TWS99084.1"/>
    <property type="molecule type" value="Genomic_DNA"/>
</dbReference>
<dbReference type="SUPFAM" id="SSF75005">
    <property type="entry name" value="Arabinanase/levansucrase/invertase"/>
    <property type="match status" value="1"/>
</dbReference>
<dbReference type="OrthoDB" id="2210497at2"/>
<dbReference type="Gene3D" id="2.115.10.20">
    <property type="entry name" value="Glycosyl hydrolase domain, family 43"/>
    <property type="match status" value="2"/>
</dbReference>
<sequence>MLLSSQPYLVTFFKHDDYAYNQQPILLYAGTSPQDLKLYKELPIKGRDPSIIKRGDTYYILVTDYSLKNPHDMTIYTTKDFEKFQRYDLSAGLLSEERPHVWASDFFVDKTGQLWVVTSVNDRGREKTYTGYWQPSFSPYLVPLDLEKMTLGKPRKLELADTNYIDGYIFTVGSQYNMVIKDETNKQLELWSSEDLLNWKQDLDIIPNTGRWVEGASVLYDKESKEYTIYIDQYNPTQTAEAGMYYVKTKDFKSFSKRYRLVTDQRVRHGSGIVDDNFKPKKWWQTLSEKIKAWLRKSWHFFFT</sequence>
<evidence type="ECO:0000313" key="2">
    <source>
        <dbReference type="Proteomes" id="UP000317430"/>
    </source>
</evidence>
<protein>
    <recommendedName>
        <fullName evidence="3">Glycosyl hydrolases family 43</fullName>
    </recommendedName>
</protein>
<dbReference type="InterPro" id="IPR023296">
    <property type="entry name" value="Glyco_hydro_beta-prop_sf"/>
</dbReference>
<dbReference type="Proteomes" id="UP000317430">
    <property type="component" value="Unassembled WGS sequence"/>
</dbReference>